<dbReference type="EMBL" id="LR031876">
    <property type="protein sequence ID" value="VDD40677.1"/>
    <property type="molecule type" value="Genomic_DNA"/>
</dbReference>
<accession>A0A3P6E8Z8</accession>
<gene>
    <name evidence="1" type="ORF">BOLC7T46237H</name>
</gene>
<name>A0A3P6E8Z8_BRAOL</name>
<dbReference type="AlphaFoldDB" id="A0A3P6E8Z8"/>
<proteinExistence type="predicted"/>
<sequence length="42" mass="4646">MSSFRFALSVPEWSSTGSQDETFKYLEPELDGDNGDAMEITG</sequence>
<reference evidence="1" key="1">
    <citation type="submission" date="2018-11" db="EMBL/GenBank/DDBJ databases">
        <authorList>
            <consortium name="Genoscope - CEA"/>
            <person name="William W."/>
        </authorList>
    </citation>
    <scope>NUCLEOTIDE SEQUENCE</scope>
</reference>
<evidence type="ECO:0000313" key="1">
    <source>
        <dbReference type="EMBL" id="VDD40677.1"/>
    </source>
</evidence>
<organism evidence="1">
    <name type="scientific">Brassica oleracea</name>
    <name type="common">Wild cabbage</name>
    <dbReference type="NCBI Taxonomy" id="3712"/>
    <lineage>
        <taxon>Eukaryota</taxon>
        <taxon>Viridiplantae</taxon>
        <taxon>Streptophyta</taxon>
        <taxon>Embryophyta</taxon>
        <taxon>Tracheophyta</taxon>
        <taxon>Spermatophyta</taxon>
        <taxon>Magnoliopsida</taxon>
        <taxon>eudicotyledons</taxon>
        <taxon>Gunneridae</taxon>
        <taxon>Pentapetalae</taxon>
        <taxon>rosids</taxon>
        <taxon>malvids</taxon>
        <taxon>Brassicales</taxon>
        <taxon>Brassicaceae</taxon>
        <taxon>Brassiceae</taxon>
        <taxon>Brassica</taxon>
    </lineage>
</organism>
<protein>
    <submittedName>
        <fullName evidence="1">Uncharacterized protein</fullName>
    </submittedName>
</protein>